<dbReference type="GO" id="GO:0003700">
    <property type="term" value="F:DNA-binding transcription factor activity"/>
    <property type="evidence" value="ECO:0007669"/>
    <property type="project" value="TreeGrafter"/>
</dbReference>
<sequence>MDMNNISPQSKRIRELRIELQLSQEDFAERLKLKRNTISLIENGKRNASNRTLKDICDAWSVSYDWLANGIGNMFCAKDTDKEFAQLIGKLSKTENELERELILKMFKLNKKYLALFNNMLDSLLEIEE</sequence>
<dbReference type="EMBL" id="LK932540">
    <property type="protein sequence ID" value="CDS90404.1"/>
    <property type="molecule type" value="Genomic_DNA"/>
</dbReference>
<dbReference type="InterPro" id="IPR050807">
    <property type="entry name" value="TransReg_Diox_bact_type"/>
</dbReference>
<dbReference type="PANTHER" id="PTHR46797">
    <property type="entry name" value="HTH-TYPE TRANSCRIPTIONAL REGULATOR"/>
    <property type="match status" value="1"/>
</dbReference>
<dbReference type="PANTHER" id="PTHR46797:SF1">
    <property type="entry name" value="METHYLPHOSPHONATE SYNTHASE"/>
    <property type="match status" value="1"/>
</dbReference>
<organism evidence="2">
    <name type="scientific">Clostridioides difficile</name>
    <name type="common">Peptoclostridium difficile</name>
    <dbReference type="NCBI Taxonomy" id="1496"/>
    <lineage>
        <taxon>Bacteria</taxon>
        <taxon>Bacillati</taxon>
        <taxon>Bacillota</taxon>
        <taxon>Clostridia</taxon>
        <taxon>Peptostreptococcales</taxon>
        <taxon>Peptostreptococcaceae</taxon>
        <taxon>Clostridioides</taxon>
    </lineage>
</organism>
<dbReference type="PROSITE" id="PS50943">
    <property type="entry name" value="HTH_CROC1"/>
    <property type="match status" value="1"/>
</dbReference>
<keyword evidence="1" id="KW-0238">DNA-binding</keyword>
<dbReference type="AlphaFoldDB" id="A0A069AM65"/>
<evidence type="ECO:0000256" key="1">
    <source>
        <dbReference type="ARBA" id="ARBA00023125"/>
    </source>
</evidence>
<proteinExistence type="predicted"/>
<evidence type="ECO:0000313" key="2">
    <source>
        <dbReference type="EMBL" id="CDS90404.1"/>
    </source>
</evidence>
<dbReference type="InterPro" id="IPR010982">
    <property type="entry name" value="Lambda_DNA-bd_dom_sf"/>
</dbReference>
<dbReference type="Pfam" id="PF12844">
    <property type="entry name" value="HTH_19"/>
    <property type="match status" value="1"/>
</dbReference>
<gene>
    <name evidence="2" type="ORF">BN1096_840014</name>
</gene>
<protein>
    <submittedName>
        <fullName evidence="2">Putative Helix-turn-helix domain protein</fullName>
    </submittedName>
</protein>
<dbReference type="Gene3D" id="1.10.260.40">
    <property type="entry name" value="lambda repressor-like DNA-binding domains"/>
    <property type="match status" value="1"/>
</dbReference>
<dbReference type="GO" id="GO:0003677">
    <property type="term" value="F:DNA binding"/>
    <property type="evidence" value="ECO:0007669"/>
    <property type="project" value="UniProtKB-KW"/>
</dbReference>
<reference evidence="2" key="1">
    <citation type="submission" date="2014-07" db="EMBL/GenBank/DDBJ databases">
        <authorList>
            <person name="Monot Marc"/>
        </authorList>
    </citation>
    <scope>NUCLEOTIDE SEQUENCE</scope>
</reference>
<dbReference type="GO" id="GO:0005829">
    <property type="term" value="C:cytosol"/>
    <property type="evidence" value="ECO:0007669"/>
    <property type="project" value="TreeGrafter"/>
</dbReference>
<dbReference type="CDD" id="cd00093">
    <property type="entry name" value="HTH_XRE"/>
    <property type="match status" value="1"/>
</dbReference>
<dbReference type="RefSeq" id="WP_021435039.1">
    <property type="nucleotide sequence ID" value="NZ_CAADAL010000019.1"/>
</dbReference>
<dbReference type="SMART" id="SM00530">
    <property type="entry name" value="HTH_XRE"/>
    <property type="match status" value="1"/>
</dbReference>
<accession>A0A069AM65</accession>
<name>A0A069AM65_CLODI</name>
<dbReference type="InterPro" id="IPR001387">
    <property type="entry name" value="Cro/C1-type_HTH"/>
</dbReference>
<dbReference type="SUPFAM" id="SSF47413">
    <property type="entry name" value="lambda repressor-like DNA-binding domains"/>
    <property type="match status" value="1"/>
</dbReference>